<reference evidence="1 2" key="1">
    <citation type="submission" date="2019-04" db="EMBL/GenBank/DDBJ databases">
        <title>Lewinella litorea sp. nov., isolated from a marine sand.</title>
        <authorList>
            <person name="Yoon J.-H."/>
        </authorList>
    </citation>
    <scope>NUCLEOTIDE SEQUENCE [LARGE SCALE GENOMIC DNA]</scope>
    <source>
        <strain evidence="1 2">HSMS-39</strain>
    </source>
</reference>
<evidence type="ECO:0008006" key="3">
    <source>
        <dbReference type="Google" id="ProtNLM"/>
    </source>
</evidence>
<dbReference type="Proteomes" id="UP000308528">
    <property type="component" value="Unassembled WGS sequence"/>
</dbReference>
<sequence length="327" mass="36521">MDDFLLRRRAAFDPPRFQGWGRRRRYFEGWYFKVVVPEHRLAYAFIPGISYDAAGEGHSFLQVLDGVAATASYHEYTTVDFRSAAYRFDVQVGPHCFATDRLRVDLPELQVDLNFEGVTPWPSRFLAPGIMGWYSFVPRMQCYHGLVSFHHRIQGNIQVGRKVYDASSGVGYTEKDWGSGFPEAWIWGQSNHLSGTREPASLMLSVAVIPWLTSSFRGFLCTLLLDGELYTFTTWSGARVEVDFAPNAESVTLVFSNRRHRLTITGQPAPGGHLASPIGGAMTGKIQESLQAELAVRLEKDQTVVYEGTASWAGLEVSENAPELLGA</sequence>
<dbReference type="EMBL" id="SRSF01000002">
    <property type="protein sequence ID" value="THH40660.1"/>
    <property type="molecule type" value="Genomic_DNA"/>
</dbReference>
<protein>
    <recommendedName>
        <fullName evidence="3">Tocopherol cyclase</fullName>
    </recommendedName>
</protein>
<gene>
    <name evidence="1" type="ORF">E4021_07990</name>
</gene>
<keyword evidence="2" id="KW-1185">Reference proteome</keyword>
<dbReference type="PANTHER" id="PTHR35309">
    <property type="match status" value="1"/>
</dbReference>
<proteinExistence type="predicted"/>
<dbReference type="InterPro" id="IPR025893">
    <property type="entry name" value="Tocopherol_cyclase"/>
</dbReference>
<evidence type="ECO:0000313" key="2">
    <source>
        <dbReference type="Proteomes" id="UP000308528"/>
    </source>
</evidence>
<evidence type="ECO:0000313" key="1">
    <source>
        <dbReference type="EMBL" id="THH40660.1"/>
    </source>
</evidence>
<dbReference type="AlphaFoldDB" id="A0A4S4NWK9"/>
<dbReference type="Pfam" id="PF14249">
    <property type="entry name" value="Tocopherol_cycl"/>
    <property type="match status" value="1"/>
</dbReference>
<dbReference type="OrthoDB" id="9772627at2"/>
<dbReference type="PANTHER" id="PTHR35309:SF4">
    <property type="entry name" value="TOCOPHEROL CYCLASE"/>
    <property type="match status" value="1"/>
</dbReference>
<dbReference type="GO" id="GO:0009976">
    <property type="term" value="F:tocopherol cyclase activity"/>
    <property type="evidence" value="ECO:0007669"/>
    <property type="project" value="InterPro"/>
</dbReference>
<organism evidence="1 2">
    <name type="scientific">Neolewinella litorea</name>
    <dbReference type="NCBI Taxonomy" id="2562452"/>
    <lineage>
        <taxon>Bacteria</taxon>
        <taxon>Pseudomonadati</taxon>
        <taxon>Bacteroidota</taxon>
        <taxon>Saprospiria</taxon>
        <taxon>Saprospirales</taxon>
        <taxon>Lewinellaceae</taxon>
        <taxon>Neolewinella</taxon>
    </lineage>
</organism>
<accession>A0A4S4NWK9</accession>
<dbReference type="RefSeq" id="WP_136458136.1">
    <property type="nucleotide sequence ID" value="NZ_SRSF01000002.1"/>
</dbReference>
<dbReference type="SUPFAM" id="SSF159245">
    <property type="entry name" value="AttH-like"/>
    <property type="match status" value="1"/>
</dbReference>
<name>A0A4S4NWK9_9BACT</name>
<comment type="caution">
    <text evidence="1">The sequence shown here is derived from an EMBL/GenBank/DDBJ whole genome shotgun (WGS) entry which is preliminary data.</text>
</comment>